<comment type="caution">
    <text evidence="11">The sequence shown here is derived from an EMBL/GenBank/DDBJ whole genome shotgun (WGS) entry which is preliminary data.</text>
</comment>
<feature type="domain" description="XLF-like coiled-coil region" evidence="10">
    <location>
        <begin position="139"/>
        <end position="190"/>
    </location>
</feature>
<dbReference type="EMBL" id="JAVRRT010000015">
    <property type="protein sequence ID" value="KAK5165861.1"/>
    <property type="molecule type" value="Genomic_DNA"/>
</dbReference>
<sequence>MSAAASGAAGQAKLTEVAKVLQLEVENFPKLLVKCRFESSGYSIHISDLSRIWRESLSKRECVERAVDIGCSIDPSQDDEQFRILLGKIESAFNRERNTTLQLLSAEPDNGDLSIKVSAALPKPLPPFEWAINLQWLDAEHLQAQLVLPLVAQASQLQHQMSQLLHELQDKDRVISKICDRLETSGNDLTTVFSGASNIKTSRKKGQREQLAKHVKGLGDFDEGGWRARSVEKPNPDGLTDEELNGVLQGLPMSEAAGSNDWWRRLNNDAGLNTRSKVKAGTPPPRGDIQEEDESMHDSMFQRQATPPHMQQHRAFESEDENANEQTRDHALAVESDNDRPMEDKRDALDDGESTTEDEDDLDAPPKRPVPTRPKQSPTPPKQTSEASPLPPSRKLGSIGGRKQPEPPHASPRKLGAMGGRSSPHPTLPEPKEPTPDVASPQPKARAKLGTIGGKAKDPTAATTVSTPSEQGSPPPAKGRAIGKIGGRIGGKSVKGSTQQEVVVAEPPAKEDQGQDESPLRSRAPTKEPTPQPRETSQERANRKRDQLKRDLEDKAKAPVKKKRKF</sequence>
<feature type="compositionally biased region" description="Basic and acidic residues" evidence="8">
    <location>
        <begin position="326"/>
        <end position="349"/>
    </location>
</feature>
<evidence type="ECO:0000256" key="5">
    <source>
        <dbReference type="ARBA" id="ARBA00023242"/>
    </source>
</evidence>
<organism evidence="11 12">
    <name type="scientific">Saxophila tyrrhenica</name>
    <dbReference type="NCBI Taxonomy" id="1690608"/>
    <lineage>
        <taxon>Eukaryota</taxon>
        <taxon>Fungi</taxon>
        <taxon>Dikarya</taxon>
        <taxon>Ascomycota</taxon>
        <taxon>Pezizomycotina</taxon>
        <taxon>Dothideomycetes</taxon>
        <taxon>Dothideomycetidae</taxon>
        <taxon>Mycosphaerellales</taxon>
        <taxon>Extremaceae</taxon>
        <taxon>Saxophila</taxon>
    </lineage>
</organism>
<dbReference type="GO" id="GO:0006303">
    <property type="term" value="P:double-strand break repair via nonhomologous end joining"/>
    <property type="evidence" value="ECO:0007669"/>
    <property type="project" value="TreeGrafter"/>
</dbReference>
<evidence type="ECO:0000259" key="9">
    <source>
        <dbReference type="Pfam" id="PF09302"/>
    </source>
</evidence>
<evidence type="ECO:0000256" key="4">
    <source>
        <dbReference type="ARBA" id="ARBA00023204"/>
    </source>
</evidence>
<dbReference type="GeneID" id="89930116"/>
<feature type="compositionally biased region" description="Pro residues" evidence="8">
    <location>
        <begin position="367"/>
        <end position="381"/>
    </location>
</feature>
<dbReference type="InterPro" id="IPR052287">
    <property type="entry name" value="NHEJ_factor"/>
</dbReference>
<keyword evidence="4" id="KW-0234">DNA repair</keyword>
<comment type="subcellular location">
    <subcellularLocation>
        <location evidence="1">Nucleus</location>
    </subcellularLocation>
</comment>
<dbReference type="GO" id="GO:0032807">
    <property type="term" value="C:DNA ligase IV complex"/>
    <property type="evidence" value="ECO:0007669"/>
    <property type="project" value="TreeGrafter"/>
</dbReference>
<dbReference type="Proteomes" id="UP001337655">
    <property type="component" value="Unassembled WGS sequence"/>
</dbReference>
<evidence type="ECO:0000256" key="2">
    <source>
        <dbReference type="ARBA" id="ARBA00022763"/>
    </source>
</evidence>
<proteinExistence type="inferred from homology"/>
<evidence type="ECO:0000256" key="1">
    <source>
        <dbReference type="ARBA" id="ARBA00004123"/>
    </source>
</evidence>
<evidence type="ECO:0000256" key="7">
    <source>
        <dbReference type="ARBA" id="ARBA00044529"/>
    </source>
</evidence>
<protein>
    <recommendedName>
        <fullName evidence="7">Non-homologous end-joining factor 1</fullName>
    </recommendedName>
</protein>
<dbReference type="InterPro" id="IPR053829">
    <property type="entry name" value="XLF-like_CC"/>
</dbReference>
<comment type="similarity">
    <text evidence="6">Belongs to the XRCC4-XLF family. XLF subfamily.</text>
</comment>
<keyword evidence="5" id="KW-0539">Nucleus</keyword>
<feature type="domain" description="XLF-like N-terminal" evidence="9">
    <location>
        <begin position="26"/>
        <end position="135"/>
    </location>
</feature>
<dbReference type="AlphaFoldDB" id="A0AAV9P0P9"/>
<feature type="region of interest" description="Disordered" evidence="8">
    <location>
        <begin position="273"/>
        <end position="566"/>
    </location>
</feature>
<feature type="compositionally biased region" description="Acidic residues" evidence="8">
    <location>
        <begin position="350"/>
        <end position="363"/>
    </location>
</feature>
<dbReference type="InterPro" id="IPR015381">
    <property type="entry name" value="XLF-like_N"/>
</dbReference>
<dbReference type="GO" id="GO:0045027">
    <property type="term" value="F:DNA end binding"/>
    <property type="evidence" value="ECO:0007669"/>
    <property type="project" value="TreeGrafter"/>
</dbReference>
<reference evidence="11 12" key="1">
    <citation type="submission" date="2023-08" db="EMBL/GenBank/DDBJ databases">
        <title>Black Yeasts Isolated from many extreme environments.</title>
        <authorList>
            <person name="Coleine C."/>
            <person name="Stajich J.E."/>
            <person name="Selbmann L."/>
        </authorList>
    </citation>
    <scope>NUCLEOTIDE SEQUENCE [LARGE SCALE GENOMIC DNA]</scope>
    <source>
        <strain evidence="11 12">CCFEE 5935</strain>
    </source>
</reference>
<evidence type="ECO:0000313" key="11">
    <source>
        <dbReference type="EMBL" id="KAK5165861.1"/>
    </source>
</evidence>
<evidence type="ECO:0000256" key="8">
    <source>
        <dbReference type="SAM" id="MobiDB-lite"/>
    </source>
</evidence>
<dbReference type="Pfam" id="PF21928">
    <property type="entry name" value="XLF_CC"/>
    <property type="match status" value="1"/>
</dbReference>
<keyword evidence="3" id="KW-0238">DNA-binding</keyword>
<evidence type="ECO:0000256" key="6">
    <source>
        <dbReference type="ARBA" id="ARBA00025747"/>
    </source>
</evidence>
<dbReference type="PANTHER" id="PTHR32235">
    <property type="entry name" value="NON-HOMOLOGOUS END-JOINING FACTOR 1"/>
    <property type="match status" value="1"/>
</dbReference>
<dbReference type="InterPro" id="IPR038051">
    <property type="entry name" value="XRCC4-like_N_sf"/>
</dbReference>
<dbReference type="Gene3D" id="2.170.210.10">
    <property type="entry name" value="DNA double-strand break repair and VJ recombination XRCC4, N-terminal"/>
    <property type="match status" value="1"/>
</dbReference>
<keyword evidence="12" id="KW-1185">Reference proteome</keyword>
<feature type="compositionally biased region" description="Basic and acidic residues" evidence="8">
    <location>
        <begin position="536"/>
        <end position="557"/>
    </location>
</feature>
<dbReference type="RefSeq" id="XP_064655873.1">
    <property type="nucleotide sequence ID" value="XM_064806014.1"/>
</dbReference>
<dbReference type="CDD" id="cd22285">
    <property type="entry name" value="HD_XLF_N"/>
    <property type="match status" value="1"/>
</dbReference>
<gene>
    <name evidence="11" type="ORF">LTR77_008784</name>
</gene>
<dbReference type="PANTHER" id="PTHR32235:SF1">
    <property type="entry name" value="NON-HOMOLOGOUS END-JOINING FACTOR 1"/>
    <property type="match status" value="1"/>
</dbReference>
<evidence type="ECO:0000259" key="10">
    <source>
        <dbReference type="Pfam" id="PF21928"/>
    </source>
</evidence>
<name>A0AAV9P0P9_9PEZI</name>
<evidence type="ECO:0000256" key="3">
    <source>
        <dbReference type="ARBA" id="ARBA00023125"/>
    </source>
</evidence>
<dbReference type="Pfam" id="PF09302">
    <property type="entry name" value="XLF"/>
    <property type="match status" value="1"/>
</dbReference>
<feature type="compositionally biased region" description="Polar residues" evidence="8">
    <location>
        <begin position="461"/>
        <end position="472"/>
    </location>
</feature>
<accession>A0AAV9P0P9</accession>
<keyword evidence="2" id="KW-0227">DNA damage</keyword>
<evidence type="ECO:0000313" key="12">
    <source>
        <dbReference type="Proteomes" id="UP001337655"/>
    </source>
</evidence>